<dbReference type="OMA" id="EITYITQ"/>
<name>A0A1V6PKE4_PENDC</name>
<accession>A0A1V6PKE4</accession>
<proteinExistence type="predicted"/>
<keyword evidence="3" id="KW-1185">Reference proteome</keyword>
<evidence type="ECO:0000313" key="2">
    <source>
        <dbReference type="EMBL" id="OQD77112.1"/>
    </source>
</evidence>
<protein>
    <submittedName>
        <fullName evidence="2">Uncharacterized protein</fullName>
    </submittedName>
</protein>
<dbReference type="AlphaFoldDB" id="A0A1V6PKE4"/>
<comment type="caution">
    <text evidence="2">The sequence shown here is derived from an EMBL/GenBank/DDBJ whole genome shotgun (WGS) entry which is preliminary data.</text>
</comment>
<evidence type="ECO:0000256" key="1">
    <source>
        <dbReference type="SAM" id="MobiDB-lite"/>
    </source>
</evidence>
<sequence>MDTLQFRNRLNERARRGERMSDEEIEFITDKSTELANASVDEEDHVHADRVRWATKAHKVLSKPANEINEQDASDVMSEESRAFETLPATGSVASHVQSAAQRNTATGGG</sequence>
<feature type="region of interest" description="Disordered" evidence="1">
    <location>
        <begin position="88"/>
        <end position="110"/>
    </location>
</feature>
<dbReference type="EMBL" id="MDYL01000003">
    <property type="protein sequence ID" value="OQD77112.1"/>
    <property type="molecule type" value="Genomic_DNA"/>
</dbReference>
<reference evidence="3" key="1">
    <citation type="journal article" date="2017" name="Nat. Microbiol.">
        <title>Global analysis of biosynthetic gene clusters reveals vast potential of secondary metabolite production in Penicillium species.</title>
        <authorList>
            <person name="Nielsen J.C."/>
            <person name="Grijseels S."/>
            <person name="Prigent S."/>
            <person name="Ji B."/>
            <person name="Dainat J."/>
            <person name="Nielsen K.F."/>
            <person name="Frisvad J.C."/>
            <person name="Workman M."/>
            <person name="Nielsen J."/>
        </authorList>
    </citation>
    <scope>NUCLEOTIDE SEQUENCE [LARGE SCALE GENOMIC DNA]</scope>
    <source>
        <strain evidence="3">IBT 11843</strain>
    </source>
</reference>
<gene>
    <name evidence="2" type="ORF">PENDEC_c003G02626</name>
</gene>
<feature type="compositionally biased region" description="Polar residues" evidence="1">
    <location>
        <begin position="92"/>
        <end position="110"/>
    </location>
</feature>
<feature type="region of interest" description="Disordered" evidence="1">
    <location>
        <begin position="1"/>
        <end position="20"/>
    </location>
</feature>
<organism evidence="2 3">
    <name type="scientific">Penicillium decumbens</name>
    <dbReference type="NCBI Taxonomy" id="69771"/>
    <lineage>
        <taxon>Eukaryota</taxon>
        <taxon>Fungi</taxon>
        <taxon>Dikarya</taxon>
        <taxon>Ascomycota</taxon>
        <taxon>Pezizomycotina</taxon>
        <taxon>Eurotiomycetes</taxon>
        <taxon>Eurotiomycetidae</taxon>
        <taxon>Eurotiales</taxon>
        <taxon>Aspergillaceae</taxon>
        <taxon>Penicillium</taxon>
    </lineage>
</organism>
<evidence type="ECO:0000313" key="3">
    <source>
        <dbReference type="Proteomes" id="UP000191522"/>
    </source>
</evidence>
<dbReference type="OrthoDB" id="2799468at2759"/>
<dbReference type="Proteomes" id="UP000191522">
    <property type="component" value="Unassembled WGS sequence"/>
</dbReference>
<feature type="compositionally biased region" description="Basic and acidic residues" evidence="1">
    <location>
        <begin position="9"/>
        <end position="20"/>
    </location>
</feature>